<reference evidence="4" key="1">
    <citation type="journal article" date="2016" name="Nat. Commun.">
        <title>The Gonium pectorale genome demonstrates co-option of cell cycle regulation during the evolution of multicellularity.</title>
        <authorList>
            <person name="Hanschen E.R."/>
            <person name="Marriage T.N."/>
            <person name="Ferris P.J."/>
            <person name="Hamaji T."/>
            <person name="Toyoda A."/>
            <person name="Fujiyama A."/>
            <person name="Neme R."/>
            <person name="Noguchi H."/>
            <person name="Minakuchi Y."/>
            <person name="Suzuki M."/>
            <person name="Kawai-Toyooka H."/>
            <person name="Smith D.R."/>
            <person name="Sparks H."/>
            <person name="Anderson J."/>
            <person name="Bakaric R."/>
            <person name="Luria V."/>
            <person name="Karger A."/>
            <person name="Kirschner M.W."/>
            <person name="Durand P.M."/>
            <person name="Michod R.E."/>
            <person name="Nozaki H."/>
            <person name="Olson B.J."/>
        </authorList>
    </citation>
    <scope>NUCLEOTIDE SEQUENCE [LARGE SCALE GENOMIC DNA]</scope>
    <source>
        <strain evidence="4">NIES-2863</strain>
    </source>
</reference>
<feature type="compositionally biased region" description="Basic and acidic residues" evidence="1">
    <location>
        <begin position="36"/>
        <end position="49"/>
    </location>
</feature>
<dbReference type="Gene3D" id="3.40.50.300">
    <property type="entry name" value="P-loop containing nucleotide triphosphate hydrolases"/>
    <property type="match status" value="1"/>
</dbReference>
<feature type="domain" description="Helicase C-terminal" evidence="2">
    <location>
        <begin position="416"/>
        <end position="576"/>
    </location>
</feature>
<protein>
    <recommendedName>
        <fullName evidence="2">Helicase C-terminal domain-containing protein</fullName>
    </recommendedName>
</protein>
<dbReference type="EMBL" id="LSYV01000033">
    <property type="protein sequence ID" value="KXZ47847.1"/>
    <property type="molecule type" value="Genomic_DNA"/>
</dbReference>
<dbReference type="InterPro" id="IPR027417">
    <property type="entry name" value="P-loop_NTPase"/>
</dbReference>
<dbReference type="GO" id="GO:0005737">
    <property type="term" value="C:cytoplasm"/>
    <property type="evidence" value="ECO:0007669"/>
    <property type="project" value="TreeGrafter"/>
</dbReference>
<name>A0A150GDB9_GONPE</name>
<dbReference type="Proteomes" id="UP000075714">
    <property type="component" value="Unassembled WGS sequence"/>
</dbReference>
<feature type="compositionally biased region" description="Basic and acidic residues" evidence="1">
    <location>
        <begin position="12"/>
        <end position="23"/>
    </location>
</feature>
<dbReference type="AlphaFoldDB" id="A0A150GDB9"/>
<organism evidence="3 4">
    <name type="scientific">Gonium pectorale</name>
    <name type="common">Green alga</name>
    <dbReference type="NCBI Taxonomy" id="33097"/>
    <lineage>
        <taxon>Eukaryota</taxon>
        <taxon>Viridiplantae</taxon>
        <taxon>Chlorophyta</taxon>
        <taxon>core chlorophytes</taxon>
        <taxon>Chlorophyceae</taxon>
        <taxon>CS clade</taxon>
        <taxon>Chlamydomonadales</taxon>
        <taxon>Volvocaceae</taxon>
        <taxon>Gonium</taxon>
    </lineage>
</organism>
<dbReference type="PANTHER" id="PTHR14074:SF16">
    <property type="entry name" value="ANTIVIRAL INNATE IMMUNE RESPONSE RECEPTOR RIG-I"/>
    <property type="match status" value="1"/>
</dbReference>
<dbReference type="InterPro" id="IPR051363">
    <property type="entry name" value="RLR_Helicase"/>
</dbReference>
<dbReference type="SMART" id="SM00490">
    <property type="entry name" value="HELICc"/>
    <property type="match status" value="1"/>
</dbReference>
<evidence type="ECO:0000256" key="1">
    <source>
        <dbReference type="SAM" id="MobiDB-lite"/>
    </source>
</evidence>
<accession>A0A150GDB9</accession>
<feature type="region of interest" description="Disordered" evidence="1">
    <location>
        <begin position="1"/>
        <end position="62"/>
    </location>
</feature>
<sequence>MVLGSWGLRPTGELDRREDGGEEGKEEQEEEELEEGELRCGDGDVEKHRSGGGGGDGVNTCGDGERPAGAAAKAMAEAVVAMRPVDVELVRLIEAFSTNVALELAESLAEAPVAEDEGLREARATLQQWILRGIEFAQRYGCPHLQLACRLLDVLRKSADLVSDAGLEGALPFLARKLTALCRDEDAVLRTAAAAATAADIAAGDVQSVIAGAVPPTAAADTAATAAVAAAVVGCARAGQGAASCAAPAAAAAAAPGIACAQPAPMTLRGLLFAAAATSVAASGAPPAGGAGGSGGSGGVGKAAAAAAAPSHMDAKAAAAGSEALQHLRTSIAAAAVVSTAATAGGPEGGSGGGAGAMAGKKSAEGSYDVSLRVSKLARELLAGGPDVRFLASPLAELLVRNCFASGELQDSTFPKLWALIRYLREYERCESFHGIVFARTRQAVFHIADMLRRAQQLSFMEVYELVGHSVNSSSLAATGTRAASDRSGPGMTDHEQQHVLRLFKAPGRKVLVATSAAEEGLDVPSCEFVVRYNAATTGIQLSQSRGRARMKAAEFFAIMQDGTAGTQMHDTYAPA</sequence>
<dbReference type="Pfam" id="PF00271">
    <property type="entry name" value="Helicase_C"/>
    <property type="match status" value="1"/>
</dbReference>
<comment type="caution">
    <text evidence="3">The sequence shown here is derived from an EMBL/GenBank/DDBJ whole genome shotgun (WGS) entry which is preliminary data.</text>
</comment>
<keyword evidence="4" id="KW-1185">Reference proteome</keyword>
<proteinExistence type="predicted"/>
<dbReference type="PROSITE" id="PS51194">
    <property type="entry name" value="HELICASE_CTER"/>
    <property type="match status" value="1"/>
</dbReference>
<dbReference type="STRING" id="33097.A0A150GDB9"/>
<dbReference type="InterPro" id="IPR001650">
    <property type="entry name" value="Helicase_C-like"/>
</dbReference>
<evidence type="ECO:0000313" key="4">
    <source>
        <dbReference type="Proteomes" id="UP000075714"/>
    </source>
</evidence>
<gene>
    <name evidence="3" type="ORF">GPECTOR_32g459</name>
</gene>
<dbReference type="SUPFAM" id="SSF52540">
    <property type="entry name" value="P-loop containing nucleoside triphosphate hydrolases"/>
    <property type="match status" value="1"/>
</dbReference>
<evidence type="ECO:0000259" key="2">
    <source>
        <dbReference type="PROSITE" id="PS51194"/>
    </source>
</evidence>
<feature type="compositionally biased region" description="Acidic residues" evidence="1">
    <location>
        <begin position="24"/>
        <end position="35"/>
    </location>
</feature>
<evidence type="ECO:0000313" key="3">
    <source>
        <dbReference type="EMBL" id="KXZ47847.1"/>
    </source>
</evidence>
<dbReference type="OrthoDB" id="1469196at2759"/>
<dbReference type="PANTHER" id="PTHR14074">
    <property type="entry name" value="HELICASE WITH DEATH DOMAIN-RELATED"/>
    <property type="match status" value="1"/>
</dbReference>